<dbReference type="EMBL" id="CAJOBC010002528">
    <property type="protein sequence ID" value="CAF3737568.1"/>
    <property type="molecule type" value="Genomic_DNA"/>
</dbReference>
<dbReference type="Proteomes" id="UP000681722">
    <property type="component" value="Unassembled WGS sequence"/>
</dbReference>
<proteinExistence type="predicted"/>
<accession>A0A814DXP3</accession>
<comment type="caution">
    <text evidence="1">The sequence shown here is derived from an EMBL/GenBank/DDBJ whole genome shotgun (WGS) entry which is preliminary data.</text>
</comment>
<dbReference type="AlphaFoldDB" id="A0A814DXP3"/>
<sequence>MMPYQLSVGNEVRESLVGKPTRKYLKKFSLNGFITTLRQFQILLTQFSSTLEYLSLHIHCDTDLEFINGHDLYHQILSKLSKLKYLHFCIQFYHYYHQLFDKSSVDDDKMKLLPTIIDLQKIIKTYQTPYWLQQQTIFFYEHEEKEFYVCATLPYHYQYFRSLTSNIVNYHLNKALIETSSLLTMSKVNKIEFYDDEDCPDDLPLTLELFQFIQKTLSRVNILILHEYYNVDRNVTQDKVQLPTVEELQYDTYYLDYNITKLLPNLQRKICRWVPYIR</sequence>
<name>A0A814DXP3_9BILA</name>
<reference evidence="1" key="1">
    <citation type="submission" date="2021-02" db="EMBL/GenBank/DDBJ databases">
        <authorList>
            <person name="Nowell W R."/>
        </authorList>
    </citation>
    <scope>NUCLEOTIDE SEQUENCE</scope>
</reference>
<evidence type="ECO:0000313" key="2">
    <source>
        <dbReference type="EMBL" id="CAF3737568.1"/>
    </source>
</evidence>
<protein>
    <submittedName>
        <fullName evidence="1">Uncharacterized protein</fullName>
    </submittedName>
</protein>
<organism evidence="1 3">
    <name type="scientific">Didymodactylos carnosus</name>
    <dbReference type="NCBI Taxonomy" id="1234261"/>
    <lineage>
        <taxon>Eukaryota</taxon>
        <taxon>Metazoa</taxon>
        <taxon>Spiralia</taxon>
        <taxon>Gnathifera</taxon>
        <taxon>Rotifera</taxon>
        <taxon>Eurotatoria</taxon>
        <taxon>Bdelloidea</taxon>
        <taxon>Philodinida</taxon>
        <taxon>Philodinidae</taxon>
        <taxon>Didymodactylos</taxon>
    </lineage>
</organism>
<evidence type="ECO:0000313" key="3">
    <source>
        <dbReference type="Proteomes" id="UP000663829"/>
    </source>
</evidence>
<keyword evidence="3" id="KW-1185">Reference proteome</keyword>
<gene>
    <name evidence="1" type="ORF">GPM918_LOCUS11866</name>
    <name evidence="2" type="ORF">SRO942_LOCUS11867</name>
</gene>
<evidence type="ECO:0000313" key="1">
    <source>
        <dbReference type="EMBL" id="CAF0963241.1"/>
    </source>
</evidence>
<dbReference type="Proteomes" id="UP000663829">
    <property type="component" value="Unassembled WGS sequence"/>
</dbReference>
<dbReference type="EMBL" id="CAJNOQ010002528">
    <property type="protein sequence ID" value="CAF0963241.1"/>
    <property type="molecule type" value="Genomic_DNA"/>
</dbReference>